<gene>
    <name evidence="3" type="ORF">BJ508DRAFT_413558</name>
</gene>
<dbReference type="STRING" id="1160509.A0A3N4IGQ4"/>
<dbReference type="InterPro" id="IPR000467">
    <property type="entry name" value="G_patch_dom"/>
</dbReference>
<feature type="compositionally biased region" description="Basic residues" evidence="1">
    <location>
        <begin position="263"/>
        <end position="277"/>
    </location>
</feature>
<reference evidence="3 4" key="1">
    <citation type="journal article" date="2018" name="Nat. Ecol. Evol.">
        <title>Pezizomycetes genomes reveal the molecular basis of ectomycorrhizal truffle lifestyle.</title>
        <authorList>
            <person name="Murat C."/>
            <person name="Payen T."/>
            <person name="Noel B."/>
            <person name="Kuo A."/>
            <person name="Morin E."/>
            <person name="Chen J."/>
            <person name="Kohler A."/>
            <person name="Krizsan K."/>
            <person name="Balestrini R."/>
            <person name="Da Silva C."/>
            <person name="Montanini B."/>
            <person name="Hainaut M."/>
            <person name="Levati E."/>
            <person name="Barry K.W."/>
            <person name="Belfiori B."/>
            <person name="Cichocki N."/>
            <person name="Clum A."/>
            <person name="Dockter R.B."/>
            <person name="Fauchery L."/>
            <person name="Guy J."/>
            <person name="Iotti M."/>
            <person name="Le Tacon F."/>
            <person name="Lindquist E.A."/>
            <person name="Lipzen A."/>
            <person name="Malagnac F."/>
            <person name="Mello A."/>
            <person name="Molinier V."/>
            <person name="Miyauchi S."/>
            <person name="Poulain J."/>
            <person name="Riccioni C."/>
            <person name="Rubini A."/>
            <person name="Sitrit Y."/>
            <person name="Splivallo R."/>
            <person name="Traeger S."/>
            <person name="Wang M."/>
            <person name="Zifcakova L."/>
            <person name="Wipf D."/>
            <person name="Zambonelli A."/>
            <person name="Paolocci F."/>
            <person name="Nowrousian M."/>
            <person name="Ottonello S."/>
            <person name="Baldrian P."/>
            <person name="Spatafora J.W."/>
            <person name="Henrissat B."/>
            <person name="Nagy L.G."/>
            <person name="Aury J.M."/>
            <person name="Wincker P."/>
            <person name="Grigoriev I.V."/>
            <person name="Bonfante P."/>
            <person name="Martin F.M."/>
        </authorList>
    </citation>
    <scope>NUCLEOTIDE SEQUENCE [LARGE SCALE GENOMIC DNA]</scope>
    <source>
        <strain evidence="3 4">RN42</strain>
    </source>
</reference>
<dbReference type="EMBL" id="ML119665">
    <property type="protein sequence ID" value="RPA83361.1"/>
    <property type="molecule type" value="Genomic_DNA"/>
</dbReference>
<keyword evidence="4" id="KW-1185">Reference proteome</keyword>
<feature type="compositionally biased region" description="Basic residues" evidence="1">
    <location>
        <begin position="235"/>
        <end position="244"/>
    </location>
</feature>
<evidence type="ECO:0000313" key="4">
    <source>
        <dbReference type="Proteomes" id="UP000275078"/>
    </source>
</evidence>
<feature type="compositionally biased region" description="Basic and acidic residues" evidence="1">
    <location>
        <begin position="278"/>
        <end position="295"/>
    </location>
</feature>
<evidence type="ECO:0000313" key="3">
    <source>
        <dbReference type="EMBL" id="RPA83361.1"/>
    </source>
</evidence>
<feature type="region of interest" description="Disordered" evidence="1">
    <location>
        <begin position="141"/>
        <end position="303"/>
    </location>
</feature>
<evidence type="ECO:0000256" key="1">
    <source>
        <dbReference type="SAM" id="MobiDB-lite"/>
    </source>
</evidence>
<dbReference type="OrthoDB" id="29523at2759"/>
<name>A0A3N4IGQ4_ASCIM</name>
<feature type="compositionally biased region" description="Basic and acidic residues" evidence="1">
    <location>
        <begin position="141"/>
        <end position="175"/>
    </location>
</feature>
<dbReference type="PROSITE" id="PS50174">
    <property type="entry name" value="G_PATCH"/>
    <property type="match status" value="1"/>
</dbReference>
<dbReference type="GO" id="GO:0003676">
    <property type="term" value="F:nucleic acid binding"/>
    <property type="evidence" value="ECO:0007669"/>
    <property type="project" value="InterPro"/>
</dbReference>
<dbReference type="Proteomes" id="UP000275078">
    <property type="component" value="Unassembled WGS sequence"/>
</dbReference>
<proteinExistence type="predicted"/>
<accession>A0A3N4IGQ4</accession>
<evidence type="ECO:0000259" key="2">
    <source>
        <dbReference type="PROSITE" id="PS50174"/>
    </source>
</evidence>
<organism evidence="3 4">
    <name type="scientific">Ascobolus immersus RN42</name>
    <dbReference type="NCBI Taxonomy" id="1160509"/>
    <lineage>
        <taxon>Eukaryota</taxon>
        <taxon>Fungi</taxon>
        <taxon>Dikarya</taxon>
        <taxon>Ascomycota</taxon>
        <taxon>Pezizomycotina</taxon>
        <taxon>Pezizomycetes</taxon>
        <taxon>Pezizales</taxon>
        <taxon>Ascobolaceae</taxon>
        <taxon>Ascobolus</taxon>
    </lineage>
</organism>
<dbReference type="AlphaFoldDB" id="A0A3N4IGQ4"/>
<dbReference type="Pfam" id="PF01585">
    <property type="entry name" value="G-patch"/>
    <property type="match status" value="1"/>
</dbReference>
<feature type="domain" description="G-patch" evidence="2">
    <location>
        <begin position="25"/>
        <end position="78"/>
    </location>
</feature>
<sequence>MGLAGPRNKSKIGHDPRNTHWANNTTRFGHKMLTQQGWNPGDTLGSHTLDATTLTDASHSHIKVFARSDNAGIGALPGADDTTGLDAFQRLLGRLNGKEEQVNAELQRKIEERIGGVKWVKGGVYVSGDIEALRVAEMERRKRVEEEKNGIFRTEESSDTKGKRKRDDADSEKSEKKKKKRKEKDLDGDSIMGEAEQSTTPEADSDASSAASSESEKKSRSKSRSKSKSSSDKKSKSKSKKSKSKSSSPDSEMTDSDESKSSKKDKKEKKKEKKEKKERKAKEKEEKKKRKEAEKAATSGGVLATKTEPAAFVNQTGRHALRHRFIAAKRKAIMDDAALNEIFMIKAQA</sequence>
<feature type="region of interest" description="Disordered" evidence="1">
    <location>
        <begin position="1"/>
        <end position="23"/>
    </location>
</feature>
<protein>
    <recommendedName>
        <fullName evidence="2">G-patch domain-containing protein</fullName>
    </recommendedName>
</protein>